<feature type="transmembrane region" description="Helical" evidence="7">
    <location>
        <begin position="267"/>
        <end position="289"/>
    </location>
</feature>
<dbReference type="GO" id="GO:0046872">
    <property type="term" value="F:metal ion binding"/>
    <property type="evidence" value="ECO:0007669"/>
    <property type="project" value="UniProtKB-KW"/>
</dbReference>
<gene>
    <name evidence="8" type="ORF">g.24675</name>
</gene>
<evidence type="ECO:0000256" key="7">
    <source>
        <dbReference type="SAM" id="Phobius"/>
    </source>
</evidence>
<feature type="binding site" evidence="6">
    <location>
        <position position="336"/>
    </location>
    <ligand>
        <name>Zn(2+)</name>
        <dbReference type="ChEBI" id="CHEBI:29105"/>
    </ligand>
</feature>
<feature type="transmembrane region" description="Helical" evidence="7">
    <location>
        <begin position="142"/>
        <end position="163"/>
    </location>
</feature>
<feature type="transmembrane region" description="Helical" evidence="7">
    <location>
        <begin position="208"/>
        <end position="227"/>
    </location>
</feature>
<sequence>MSSFEDAQKKQNFEDIYSVSTELQTSMDVLGFVRTSISSDNLYMKERNWSVCSASTGVDEATTEKLLENTVTESDGESAAETDCLEVKEVDVGSCSSWTVCEFRNLPDWMQDNDCLISGYRPPLVTFSACFMSIFRMHTETVNIWTHLIGCIAFLVLAVHFILSPVSLQEKLLFGTFFLGAILCLGFSFIFHTFHCHSPYAVKLFSRLDYCGIGLLIIGSYIPWLYYGFYCRFWPKLVYFSILSVTGAGAVLISCSDSLQAPSLRPLRAAVFTSYAFTGVIPAVHFILVETWPVFLAKAASVLITATLYIIGAVLYAYRVPERLFPGRFDLWFQSHQIFHVLVVIATLINYQGLVNLATSVREGRS</sequence>
<feature type="transmembrane region" description="Helical" evidence="7">
    <location>
        <begin position="175"/>
        <end position="196"/>
    </location>
</feature>
<evidence type="ECO:0000256" key="4">
    <source>
        <dbReference type="ARBA" id="ARBA00022989"/>
    </source>
</evidence>
<proteinExistence type="inferred from homology"/>
<evidence type="ECO:0000256" key="3">
    <source>
        <dbReference type="ARBA" id="ARBA00022692"/>
    </source>
</evidence>
<protein>
    <recommendedName>
        <fullName evidence="9">Adiponectin receptor</fullName>
    </recommendedName>
</protein>
<dbReference type="PANTHER" id="PTHR20855:SF52">
    <property type="entry name" value="ADIPONECTIN RECEPTOR PROTEIN"/>
    <property type="match status" value="1"/>
</dbReference>
<keyword evidence="6" id="KW-0862">Zinc</keyword>
<accession>A0A1B6H4B9</accession>
<dbReference type="GO" id="GO:0005886">
    <property type="term" value="C:plasma membrane"/>
    <property type="evidence" value="ECO:0007669"/>
    <property type="project" value="TreeGrafter"/>
</dbReference>
<dbReference type="Pfam" id="PF03006">
    <property type="entry name" value="HlyIII"/>
    <property type="match status" value="1"/>
</dbReference>
<evidence type="ECO:0008006" key="9">
    <source>
        <dbReference type="Google" id="ProtNLM"/>
    </source>
</evidence>
<dbReference type="EMBL" id="GECZ01000238">
    <property type="protein sequence ID" value="JAS69531.1"/>
    <property type="molecule type" value="Transcribed_RNA"/>
</dbReference>
<comment type="subcellular location">
    <subcellularLocation>
        <location evidence="1">Membrane</location>
        <topology evidence="1">Multi-pass membrane protein</topology>
    </subcellularLocation>
</comment>
<keyword evidence="3 7" id="KW-0812">Transmembrane</keyword>
<dbReference type="PANTHER" id="PTHR20855">
    <property type="entry name" value="ADIPOR/PROGESTIN RECEPTOR-RELATED"/>
    <property type="match status" value="1"/>
</dbReference>
<evidence type="ECO:0000256" key="1">
    <source>
        <dbReference type="ARBA" id="ARBA00004141"/>
    </source>
</evidence>
<dbReference type="GO" id="GO:0033211">
    <property type="term" value="P:adiponectin-activated signaling pathway"/>
    <property type="evidence" value="ECO:0007669"/>
    <property type="project" value="TreeGrafter"/>
</dbReference>
<feature type="transmembrane region" description="Helical" evidence="7">
    <location>
        <begin position="233"/>
        <end position="255"/>
    </location>
</feature>
<evidence type="ECO:0000313" key="8">
    <source>
        <dbReference type="EMBL" id="JAS69531.1"/>
    </source>
</evidence>
<keyword evidence="5 7" id="KW-0472">Membrane</keyword>
<evidence type="ECO:0000256" key="2">
    <source>
        <dbReference type="ARBA" id="ARBA00007018"/>
    </source>
</evidence>
<feature type="binding site" evidence="6">
    <location>
        <position position="192"/>
    </location>
    <ligand>
        <name>Zn(2+)</name>
        <dbReference type="ChEBI" id="CHEBI:29105"/>
    </ligand>
</feature>
<keyword evidence="4 7" id="KW-1133">Transmembrane helix</keyword>
<name>A0A1B6H4B9_9HEMI</name>
<comment type="similarity">
    <text evidence="2">Belongs to the ADIPOR family.</text>
</comment>
<evidence type="ECO:0000256" key="5">
    <source>
        <dbReference type="ARBA" id="ARBA00023136"/>
    </source>
</evidence>
<dbReference type="GO" id="GO:0038023">
    <property type="term" value="F:signaling receptor activity"/>
    <property type="evidence" value="ECO:0007669"/>
    <property type="project" value="TreeGrafter"/>
</dbReference>
<keyword evidence="6" id="KW-0479">Metal-binding</keyword>
<feature type="transmembrane region" description="Helical" evidence="7">
    <location>
        <begin position="295"/>
        <end position="318"/>
    </location>
</feature>
<dbReference type="InterPro" id="IPR004254">
    <property type="entry name" value="AdipoR/HlyIII-related"/>
</dbReference>
<dbReference type="AlphaFoldDB" id="A0A1B6H4B9"/>
<reference evidence="8" key="1">
    <citation type="submission" date="2015-11" db="EMBL/GenBank/DDBJ databases">
        <title>De novo transcriptome assembly of four potential Pierce s Disease insect vectors from Arizona vineyards.</title>
        <authorList>
            <person name="Tassone E.E."/>
        </authorList>
    </citation>
    <scope>NUCLEOTIDE SEQUENCE</scope>
</reference>
<feature type="transmembrane region" description="Helical" evidence="7">
    <location>
        <begin position="338"/>
        <end position="358"/>
    </location>
</feature>
<organism evidence="8">
    <name type="scientific">Cuerna arida</name>
    <dbReference type="NCBI Taxonomy" id="1464854"/>
    <lineage>
        <taxon>Eukaryota</taxon>
        <taxon>Metazoa</taxon>
        <taxon>Ecdysozoa</taxon>
        <taxon>Arthropoda</taxon>
        <taxon>Hexapoda</taxon>
        <taxon>Insecta</taxon>
        <taxon>Pterygota</taxon>
        <taxon>Neoptera</taxon>
        <taxon>Paraneoptera</taxon>
        <taxon>Hemiptera</taxon>
        <taxon>Auchenorrhyncha</taxon>
        <taxon>Membracoidea</taxon>
        <taxon>Cicadellidae</taxon>
        <taxon>Cicadellinae</taxon>
        <taxon>Proconiini</taxon>
        <taxon>Cuerna</taxon>
    </lineage>
</organism>
<feature type="binding site" evidence="6">
    <location>
        <position position="340"/>
    </location>
    <ligand>
        <name>Zn(2+)</name>
        <dbReference type="ChEBI" id="CHEBI:29105"/>
    </ligand>
</feature>
<evidence type="ECO:0000256" key="6">
    <source>
        <dbReference type="PIRSR" id="PIRSR604254-1"/>
    </source>
</evidence>